<evidence type="ECO:0000256" key="4">
    <source>
        <dbReference type="ARBA" id="ARBA00022692"/>
    </source>
</evidence>
<proteinExistence type="predicted"/>
<evidence type="ECO:0000313" key="16">
    <source>
        <dbReference type="Proteomes" id="UP001151516"/>
    </source>
</evidence>
<dbReference type="InterPro" id="IPR027359">
    <property type="entry name" value="Volt_channel_dom_sf"/>
</dbReference>
<keyword evidence="10 13" id="KW-0472">Membrane</keyword>
<evidence type="ECO:0000313" key="15">
    <source>
        <dbReference type="EMBL" id="KAJ2688494.1"/>
    </source>
</evidence>
<feature type="region of interest" description="Disordered" evidence="12">
    <location>
        <begin position="480"/>
        <end position="561"/>
    </location>
</feature>
<feature type="region of interest" description="Disordered" evidence="12">
    <location>
        <begin position="606"/>
        <end position="631"/>
    </location>
</feature>
<dbReference type="InterPro" id="IPR005821">
    <property type="entry name" value="Ion_trans_dom"/>
</dbReference>
<evidence type="ECO:0000256" key="2">
    <source>
        <dbReference type="ARBA" id="ARBA00022448"/>
    </source>
</evidence>
<feature type="region of interest" description="Disordered" evidence="12">
    <location>
        <begin position="701"/>
        <end position="721"/>
    </location>
</feature>
<dbReference type="PANTHER" id="PTHR11537">
    <property type="entry name" value="VOLTAGE-GATED POTASSIUM CHANNEL"/>
    <property type="match status" value="1"/>
</dbReference>
<dbReference type="EMBL" id="JANBTX010000045">
    <property type="protein sequence ID" value="KAJ2688494.1"/>
    <property type="molecule type" value="Genomic_DNA"/>
</dbReference>
<evidence type="ECO:0000256" key="3">
    <source>
        <dbReference type="ARBA" id="ARBA00022538"/>
    </source>
</evidence>
<name>A0A9W8L5G5_9FUNG</name>
<feature type="compositionally biased region" description="Acidic residues" evidence="12">
    <location>
        <begin position="620"/>
        <end position="629"/>
    </location>
</feature>
<feature type="transmembrane region" description="Helical" evidence="13">
    <location>
        <begin position="352"/>
        <end position="374"/>
    </location>
</feature>
<dbReference type="GO" id="GO:0001508">
    <property type="term" value="P:action potential"/>
    <property type="evidence" value="ECO:0007669"/>
    <property type="project" value="TreeGrafter"/>
</dbReference>
<keyword evidence="5" id="KW-0631">Potassium channel</keyword>
<dbReference type="Proteomes" id="UP001151516">
    <property type="component" value="Unassembled WGS sequence"/>
</dbReference>
<sequence length="721" mass="79498">MARSGHPGDARKSSDSLGFEEATFVTSPTFQARNSLSQPRSVPVKTLATTNPLHTPRFPIPVEHRSRSTAVAGGSGLGHSALAIEPLSDTGAIGLDMAGRAGPLRIMPAGLFADASDLAEGTSSGVAADKRGEGMEKPVGDPATTMSAAAAAAAAVTPPAVDEERWYQEQIDYVRTQVEQMEHVDVQRGQEAKSIRSKWKRELFLLFEDPSSSPSAFIINVFVTFMIIFSAILTTVETIPKLRKGNSHVWFALELVIVAIFTLEFVLRFLGHTDTWRQAWNHLKSVVTIVDALAIFPFYIELALHRDTSYEFRFTILRIFRLLRVFSAFKYSSLLQLSIEVMIVAIKRSSDALLAFLLFVALTVVLSSTLMYFAERGTWDEGRQAFLTPDGEYSKFSSIPAAAYYSIVTLTTTGFGDMVPTTFFGKLVSFPMMLSGILLIALPSIIVGRNFTHVWEAARRFRVRQSPNIRTQRIGQSLIQEDVSDARSSARTTSRRSRRRHQKLRHRNGAQNAEGKRRDDSMSSFESRSTRTTTRSPREIAGGYTNVYGGTASTGNDDYTRRADPIDALARKDSFEMQELATTPQDLQEMRSDGYAHVSGAVYDGAGEDSRRIAPNASSTDDDYDDEEASASVLAQRRVQIQRKRSAKGKERDVGYDVVRVQRVEWEALNAELAALRSVLGSNGHILRAIANHLAVPDVLPLSPSPKTPKAVTLPAEGDHQ</sequence>
<evidence type="ECO:0000256" key="7">
    <source>
        <dbReference type="ARBA" id="ARBA00022958"/>
    </source>
</evidence>
<evidence type="ECO:0000256" key="6">
    <source>
        <dbReference type="ARBA" id="ARBA00022882"/>
    </source>
</evidence>
<keyword evidence="6" id="KW-0851">Voltage-gated channel</keyword>
<keyword evidence="7" id="KW-0630">Potassium</keyword>
<feature type="transmembrane region" description="Helical" evidence="13">
    <location>
        <begin position="217"/>
        <end position="236"/>
    </location>
</feature>
<keyword evidence="8 13" id="KW-1133">Transmembrane helix</keyword>
<feature type="transmembrane region" description="Helical" evidence="13">
    <location>
        <begin position="282"/>
        <end position="304"/>
    </location>
</feature>
<evidence type="ECO:0000256" key="13">
    <source>
        <dbReference type="SAM" id="Phobius"/>
    </source>
</evidence>
<gene>
    <name evidence="15" type="ORF">IWW39_002186</name>
</gene>
<dbReference type="InterPro" id="IPR028325">
    <property type="entry name" value="VG_K_chnl"/>
</dbReference>
<dbReference type="OrthoDB" id="415460at2759"/>
<keyword evidence="2" id="KW-0813">Transport</keyword>
<protein>
    <recommendedName>
        <fullName evidence="14">Ion transport domain-containing protein</fullName>
    </recommendedName>
</protein>
<keyword evidence="16" id="KW-1185">Reference proteome</keyword>
<evidence type="ECO:0000256" key="8">
    <source>
        <dbReference type="ARBA" id="ARBA00022989"/>
    </source>
</evidence>
<dbReference type="GO" id="GO:0008076">
    <property type="term" value="C:voltage-gated potassium channel complex"/>
    <property type="evidence" value="ECO:0007669"/>
    <property type="project" value="InterPro"/>
</dbReference>
<evidence type="ECO:0000256" key="12">
    <source>
        <dbReference type="SAM" id="MobiDB-lite"/>
    </source>
</evidence>
<dbReference type="SUPFAM" id="SSF81324">
    <property type="entry name" value="Voltage-gated potassium channels"/>
    <property type="match status" value="1"/>
</dbReference>
<evidence type="ECO:0000256" key="10">
    <source>
        <dbReference type="ARBA" id="ARBA00023136"/>
    </source>
</evidence>
<keyword evidence="11" id="KW-0407">Ion channel</keyword>
<feature type="compositionally biased region" description="Basic residues" evidence="12">
    <location>
        <begin position="493"/>
        <end position="508"/>
    </location>
</feature>
<keyword evidence="4 13" id="KW-0812">Transmembrane</keyword>
<feature type="domain" description="Ion transport" evidence="14">
    <location>
        <begin position="217"/>
        <end position="454"/>
    </location>
</feature>
<evidence type="ECO:0000259" key="14">
    <source>
        <dbReference type="Pfam" id="PF00520"/>
    </source>
</evidence>
<evidence type="ECO:0000256" key="9">
    <source>
        <dbReference type="ARBA" id="ARBA00023065"/>
    </source>
</evidence>
<dbReference type="GO" id="GO:0005249">
    <property type="term" value="F:voltage-gated potassium channel activity"/>
    <property type="evidence" value="ECO:0007669"/>
    <property type="project" value="InterPro"/>
</dbReference>
<comment type="subcellular location">
    <subcellularLocation>
        <location evidence="1">Membrane</location>
        <topology evidence="1">Multi-pass membrane protein</topology>
    </subcellularLocation>
</comment>
<feature type="compositionally biased region" description="Low complexity" evidence="12">
    <location>
        <begin position="522"/>
        <end position="535"/>
    </location>
</feature>
<feature type="transmembrane region" description="Helical" evidence="13">
    <location>
        <begin position="248"/>
        <end position="270"/>
    </location>
</feature>
<dbReference type="PANTHER" id="PTHR11537:SF254">
    <property type="entry name" value="POTASSIUM VOLTAGE-GATED CHANNEL PROTEIN SHAB"/>
    <property type="match status" value="1"/>
</dbReference>
<dbReference type="Pfam" id="PF00520">
    <property type="entry name" value="Ion_trans"/>
    <property type="match status" value="1"/>
</dbReference>
<organism evidence="15 16">
    <name type="scientific">Coemansia spiralis</name>
    <dbReference type="NCBI Taxonomy" id="417178"/>
    <lineage>
        <taxon>Eukaryota</taxon>
        <taxon>Fungi</taxon>
        <taxon>Fungi incertae sedis</taxon>
        <taxon>Zoopagomycota</taxon>
        <taxon>Kickxellomycotina</taxon>
        <taxon>Kickxellomycetes</taxon>
        <taxon>Kickxellales</taxon>
        <taxon>Kickxellaceae</taxon>
        <taxon>Coemansia</taxon>
    </lineage>
</organism>
<accession>A0A9W8L5G5</accession>
<dbReference type="Gene3D" id="1.10.287.70">
    <property type="match status" value="1"/>
</dbReference>
<evidence type="ECO:0000256" key="1">
    <source>
        <dbReference type="ARBA" id="ARBA00004141"/>
    </source>
</evidence>
<evidence type="ECO:0000256" key="5">
    <source>
        <dbReference type="ARBA" id="ARBA00022826"/>
    </source>
</evidence>
<keyword evidence="9" id="KW-0406">Ion transport</keyword>
<evidence type="ECO:0000256" key="11">
    <source>
        <dbReference type="ARBA" id="ARBA00023303"/>
    </source>
</evidence>
<dbReference type="Gene3D" id="1.20.120.350">
    <property type="entry name" value="Voltage-gated potassium channels. Chain C"/>
    <property type="match status" value="1"/>
</dbReference>
<keyword evidence="3" id="KW-0633">Potassium transport</keyword>
<feature type="transmembrane region" description="Helical" evidence="13">
    <location>
        <begin position="430"/>
        <end position="452"/>
    </location>
</feature>
<dbReference type="PRINTS" id="PR00169">
    <property type="entry name" value="KCHANNEL"/>
</dbReference>
<reference evidence="15" key="1">
    <citation type="submission" date="2022-07" db="EMBL/GenBank/DDBJ databases">
        <title>Phylogenomic reconstructions and comparative analyses of Kickxellomycotina fungi.</title>
        <authorList>
            <person name="Reynolds N.K."/>
            <person name="Stajich J.E."/>
            <person name="Barry K."/>
            <person name="Grigoriev I.V."/>
            <person name="Crous P."/>
            <person name="Smith M.E."/>
        </authorList>
    </citation>
    <scope>NUCLEOTIDE SEQUENCE</scope>
    <source>
        <strain evidence="15">CBS 109367</strain>
    </source>
</reference>
<dbReference type="AlphaFoldDB" id="A0A9W8L5G5"/>
<comment type="caution">
    <text evidence="15">The sequence shown here is derived from an EMBL/GenBank/DDBJ whole genome shotgun (WGS) entry which is preliminary data.</text>
</comment>